<dbReference type="PANTHER" id="PTHR30386">
    <property type="entry name" value="MEMBRANE FUSION SUBUNIT OF EMRAB-TOLC MULTIDRUG EFFLUX PUMP"/>
    <property type="match status" value="1"/>
</dbReference>
<reference evidence="8 9" key="1">
    <citation type="journal article" date="2010" name="Appl. Environ. Microbiol.">
        <title>The genome sequence of Psychrobacter arcticus 273-4, a psychroactive Siberian permafrost bacterium, reveals mechanisms for adaptation to low-temperature growth.</title>
        <authorList>
            <person name="Ayala-del-Rio H.L."/>
            <person name="Chain P.S."/>
            <person name="Grzymski J.J."/>
            <person name="Ponder M.A."/>
            <person name="Ivanova N."/>
            <person name="Bergholz P.W."/>
            <person name="Di Bartolo G."/>
            <person name="Hauser L."/>
            <person name="Land M."/>
            <person name="Bakermans C."/>
            <person name="Rodrigues D."/>
            <person name="Klappenbach J."/>
            <person name="Zarka D."/>
            <person name="Larimer F."/>
            <person name="Richardson P."/>
            <person name="Murray A."/>
            <person name="Thomashow M."/>
            <person name="Tiedje J.M."/>
        </authorList>
    </citation>
    <scope>NUCLEOTIDE SEQUENCE [LARGE SCALE GENOMIC DNA]</scope>
    <source>
        <strain evidence="9">DSM 17307 / VKM B-2377 / 273-4</strain>
    </source>
</reference>
<dbReference type="SUPFAM" id="SSF111369">
    <property type="entry name" value="HlyD-like secretion proteins"/>
    <property type="match status" value="3"/>
</dbReference>
<dbReference type="Pfam" id="PF25917">
    <property type="entry name" value="BSH_RND"/>
    <property type="match status" value="1"/>
</dbReference>
<dbReference type="Gene3D" id="1.10.287.470">
    <property type="entry name" value="Helix hairpin bin"/>
    <property type="match status" value="2"/>
</dbReference>
<evidence type="ECO:0000256" key="2">
    <source>
        <dbReference type="SAM" id="Coils"/>
    </source>
</evidence>
<proteinExistence type="inferred from homology"/>
<evidence type="ECO:0000256" key="3">
    <source>
        <dbReference type="SAM" id="MobiDB-lite"/>
    </source>
</evidence>
<feature type="compositionally biased region" description="Polar residues" evidence="3">
    <location>
        <begin position="25"/>
        <end position="58"/>
    </location>
</feature>
<dbReference type="STRING" id="259536.Psyc_1357"/>
<dbReference type="eggNOG" id="COG1566">
    <property type="taxonomic scope" value="Bacteria"/>
</dbReference>
<dbReference type="InterPro" id="IPR058792">
    <property type="entry name" value="Beta-barrel_RND_2"/>
</dbReference>
<feature type="domain" description="CusB-like beta-barrel" evidence="7">
    <location>
        <begin position="372"/>
        <end position="415"/>
    </location>
</feature>
<dbReference type="InterPro" id="IPR058625">
    <property type="entry name" value="MdtA-like_BSH"/>
</dbReference>
<keyword evidence="9" id="KW-1185">Reference proteome</keyword>
<dbReference type="PANTHER" id="PTHR30386:SF24">
    <property type="entry name" value="MULTIDRUG RESISTANCE EFFLUX PUMP"/>
    <property type="match status" value="1"/>
</dbReference>
<dbReference type="Gene3D" id="2.40.30.170">
    <property type="match status" value="1"/>
</dbReference>
<dbReference type="OrthoDB" id="9811754at2"/>
<feature type="compositionally biased region" description="Basic and acidic residues" evidence="3">
    <location>
        <begin position="1"/>
        <end position="11"/>
    </location>
</feature>
<evidence type="ECO:0000313" key="9">
    <source>
        <dbReference type="Proteomes" id="UP000000546"/>
    </source>
</evidence>
<name>Q4FS03_PSYA2</name>
<accession>Q4FS03</accession>
<feature type="transmembrane region" description="Helical" evidence="4">
    <location>
        <begin position="130"/>
        <end position="151"/>
    </location>
</feature>
<organism evidence="8 9">
    <name type="scientific">Psychrobacter arcticus (strain DSM 17307 / VKM B-2377 / 273-4)</name>
    <dbReference type="NCBI Taxonomy" id="259536"/>
    <lineage>
        <taxon>Bacteria</taxon>
        <taxon>Pseudomonadati</taxon>
        <taxon>Pseudomonadota</taxon>
        <taxon>Gammaproteobacteria</taxon>
        <taxon>Moraxellales</taxon>
        <taxon>Moraxellaceae</taxon>
        <taxon>Psychrobacter</taxon>
    </lineage>
</organism>
<evidence type="ECO:0000259" key="7">
    <source>
        <dbReference type="Pfam" id="PF25954"/>
    </source>
</evidence>
<dbReference type="InterPro" id="IPR050739">
    <property type="entry name" value="MFP"/>
</dbReference>
<keyword evidence="2" id="KW-0175">Coiled coil</keyword>
<dbReference type="InterPro" id="IPR058624">
    <property type="entry name" value="MdtA-like_HH"/>
</dbReference>
<feature type="domain" description="Multidrug resistance protein MdtA-like alpha-helical hairpin" evidence="5">
    <location>
        <begin position="256"/>
        <end position="303"/>
    </location>
</feature>
<dbReference type="RefSeq" id="WP_011280626.1">
    <property type="nucleotide sequence ID" value="NC_007204.1"/>
</dbReference>
<keyword evidence="4" id="KW-1133">Transmembrane helix</keyword>
<dbReference type="Pfam" id="PF25876">
    <property type="entry name" value="HH_MFP_RND"/>
    <property type="match status" value="1"/>
</dbReference>
<dbReference type="GO" id="GO:0055085">
    <property type="term" value="P:transmembrane transport"/>
    <property type="evidence" value="ECO:0007669"/>
    <property type="project" value="InterPro"/>
</dbReference>
<dbReference type="Pfam" id="PF25954">
    <property type="entry name" value="Beta-barrel_RND_2"/>
    <property type="match status" value="1"/>
</dbReference>
<feature type="compositionally biased region" description="Polar residues" evidence="3">
    <location>
        <begin position="70"/>
        <end position="92"/>
    </location>
</feature>
<feature type="domain" description="Multidrug resistance protein MdtA-like barrel-sandwich hybrid" evidence="6">
    <location>
        <begin position="175"/>
        <end position="368"/>
    </location>
</feature>
<evidence type="ECO:0000256" key="4">
    <source>
        <dbReference type="SAM" id="Phobius"/>
    </source>
</evidence>
<comment type="similarity">
    <text evidence="1">Belongs to the membrane fusion protein (MFP) (TC 8.A.1) family.</text>
</comment>
<gene>
    <name evidence="8" type="ordered locus">Psyc_1357</name>
</gene>
<dbReference type="EMBL" id="CP000082">
    <property type="protein sequence ID" value="AAZ19205.1"/>
    <property type="molecule type" value="Genomic_DNA"/>
</dbReference>
<dbReference type="Gene3D" id="2.40.50.100">
    <property type="match status" value="1"/>
</dbReference>
<sequence length="467" mass="49404">MNEDKPNRFDDASTPNKAAKPVENAQASESLSNQAVVDTPSQSQSQVASNNDANTNIAAIQPEPTMPETRVQTDPSDDLPTNANEPINTPDTGTDKIGSTEAGDGKDATPMPPTESIPAPAGWSPKKKSFFNLGLLIALIVIGVALILYAWKLPPFTPTMQQTNNAFVKGQTTIISPQVSGYVTEVAVEDFANVAAGDLLVKIDDRIFQQQLEQAQANIDIALTNRSSNAQDTGTSQAQIQAREADVYSAKVSVDSAREDVNRYQGLVAIGAVSRADVAHAEAQLAKAQAGVQQAEANLQVAKEGSKKMTASRSSLDANIKNAEAAAKQAQINLDNTIIRAPESGQLSQLTVQTGQYVTAGTQLMYIVPKGVWIIANFKETQVANMTIGEAATIHVDALGGTQFSGRVSNISPATGSEFSAGAANPATGNYIKIAQRIPVRIDLDPNQPELARLRPGMSVSVDVDTK</sequence>
<protein>
    <submittedName>
        <fullName evidence="8">Probable multidrug efflux pump (EmrA)</fullName>
    </submittedName>
</protein>
<dbReference type="KEGG" id="par:Psyc_1357"/>
<evidence type="ECO:0000259" key="6">
    <source>
        <dbReference type="Pfam" id="PF25917"/>
    </source>
</evidence>
<evidence type="ECO:0000259" key="5">
    <source>
        <dbReference type="Pfam" id="PF25876"/>
    </source>
</evidence>
<keyword evidence="4" id="KW-0472">Membrane</keyword>
<dbReference type="Proteomes" id="UP000000546">
    <property type="component" value="Chromosome"/>
</dbReference>
<evidence type="ECO:0000313" key="8">
    <source>
        <dbReference type="EMBL" id="AAZ19205.1"/>
    </source>
</evidence>
<dbReference type="HOGENOM" id="CLU_018816_15_1_6"/>
<feature type="coiled-coil region" evidence="2">
    <location>
        <begin position="278"/>
        <end position="340"/>
    </location>
</feature>
<feature type="region of interest" description="Disordered" evidence="3">
    <location>
        <begin position="1"/>
        <end position="121"/>
    </location>
</feature>
<evidence type="ECO:0000256" key="1">
    <source>
        <dbReference type="ARBA" id="ARBA00009477"/>
    </source>
</evidence>
<keyword evidence="4" id="KW-0812">Transmembrane</keyword>
<dbReference type="AlphaFoldDB" id="Q4FS03"/>